<dbReference type="GO" id="GO:0016491">
    <property type="term" value="F:oxidoreductase activity"/>
    <property type="evidence" value="ECO:0007669"/>
    <property type="project" value="UniProtKB-KW"/>
</dbReference>
<evidence type="ECO:0000313" key="5">
    <source>
        <dbReference type="EMBL" id="VTT62102.1"/>
    </source>
</evidence>
<dbReference type="SUPFAM" id="SSF51735">
    <property type="entry name" value="NAD(P)-binding Rossmann-fold domains"/>
    <property type="match status" value="1"/>
</dbReference>
<keyword evidence="4" id="KW-1133">Transmembrane helix</keyword>
<dbReference type="InterPro" id="IPR002347">
    <property type="entry name" value="SDR_fam"/>
</dbReference>
<comment type="similarity">
    <text evidence="1">Belongs to the short-chain dehydrogenases/reductases (SDR) family.</text>
</comment>
<evidence type="ECO:0000313" key="6">
    <source>
        <dbReference type="Proteomes" id="UP000760494"/>
    </source>
</evidence>
<organism evidence="5 6">
    <name type="scientific">Fusarium fujikuroi</name>
    <name type="common">Bakanae and foot rot disease fungus</name>
    <name type="synonym">Gibberella fujikuroi</name>
    <dbReference type="NCBI Taxonomy" id="5127"/>
    <lineage>
        <taxon>Eukaryota</taxon>
        <taxon>Fungi</taxon>
        <taxon>Dikarya</taxon>
        <taxon>Ascomycota</taxon>
        <taxon>Pezizomycotina</taxon>
        <taxon>Sordariomycetes</taxon>
        <taxon>Hypocreomycetidae</taxon>
        <taxon>Hypocreales</taxon>
        <taxon>Nectriaceae</taxon>
        <taxon>Fusarium</taxon>
        <taxon>Fusarium fujikuroi species complex</taxon>
    </lineage>
</organism>
<feature type="transmembrane region" description="Helical" evidence="4">
    <location>
        <begin position="106"/>
        <end position="128"/>
    </location>
</feature>
<protein>
    <submittedName>
        <fullName evidence="5">Uncharacterized protein</fullName>
    </submittedName>
</protein>
<dbReference type="PANTHER" id="PTHR24320:SF252">
    <property type="entry name" value="DEHYDROGENASE_REDUCTASE FAMILY PROTEIN, PUTATIVE (AFU_ORTHOLOGUE AFUA_3G08550)-RELATED"/>
    <property type="match status" value="1"/>
</dbReference>
<sequence length="468" mass="51723">MTSQLHQLHHEARITVPSPKHHEYEFLPEGSTDLNQSYQSHQLISSSPNVSAAQESVNTGKTLFRSALLLSLLYPTNRTFPQTIYQPVPARDTTIPPSTVIKMANLGVFAGVTTLVVLVLTYGVPLFLKEYFPWQSLYKQRHGRPTVTTKSYKGRTALITGANGAFGSRAAKIFAERDVETLVLVDVRDCSGVKEEIEKELGEAGKPVPKILVWQADLMTFKGCQELGAKAKDLEHLDHVLMTAGILAFNRRESPEGWETSIQVNFLSGALLSLLFLPLLKSSPSNPSPPVLTFVTTFGIYPSSFTMGVPKKGSYLKKLSNNKEGMEQAHQYGRSKGLLLYWARELAARVSAIQATEKLPRKVTINSADPGSAWTPLTNPNQAKLIPRLIMNFGARDPQICATALVNGVSATEDAHGKIMQDFDTADYPPFMVRKSGRAAQARVWEETREELEAKVPEVKAIFDMLDQ</sequence>
<name>A0A9Q9RFE1_FUSFU</name>
<reference evidence="5" key="1">
    <citation type="submission" date="2019-05" db="EMBL/GenBank/DDBJ databases">
        <authorList>
            <person name="Piombo E."/>
        </authorList>
    </citation>
    <scope>NUCLEOTIDE SEQUENCE</scope>
    <source>
        <strain evidence="5">C2S</strain>
    </source>
</reference>
<evidence type="ECO:0000256" key="2">
    <source>
        <dbReference type="ARBA" id="ARBA00022857"/>
    </source>
</evidence>
<proteinExistence type="inferred from homology"/>
<evidence type="ECO:0000256" key="1">
    <source>
        <dbReference type="ARBA" id="ARBA00006484"/>
    </source>
</evidence>
<keyword evidence="2" id="KW-0521">NADP</keyword>
<accession>A0A9Q9RFE1</accession>
<keyword evidence="4" id="KW-0472">Membrane</keyword>
<dbReference type="Gene3D" id="3.40.50.720">
    <property type="entry name" value="NAD(P)-binding Rossmann-like Domain"/>
    <property type="match status" value="1"/>
</dbReference>
<dbReference type="Pfam" id="PF00106">
    <property type="entry name" value="adh_short"/>
    <property type="match status" value="1"/>
</dbReference>
<keyword evidence="3" id="KW-0560">Oxidoreductase</keyword>
<evidence type="ECO:0000256" key="4">
    <source>
        <dbReference type="SAM" id="Phobius"/>
    </source>
</evidence>
<comment type="caution">
    <text evidence="5">The sequence shown here is derived from an EMBL/GenBank/DDBJ whole genome shotgun (WGS) entry which is preliminary data.</text>
</comment>
<evidence type="ECO:0000256" key="3">
    <source>
        <dbReference type="ARBA" id="ARBA00023002"/>
    </source>
</evidence>
<keyword evidence="4" id="KW-0812">Transmembrane</keyword>
<dbReference type="EMBL" id="CABFJX010000075">
    <property type="protein sequence ID" value="VTT62102.1"/>
    <property type="molecule type" value="Genomic_DNA"/>
</dbReference>
<dbReference type="InterPro" id="IPR036291">
    <property type="entry name" value="NAD(P)-bd_dom_sf"/>
</dbReference>
<dbReference type="Proteomes" id="UP000760494">
    <property type="component" value="Unassembled WGS sequence"/>
</dbReference>
<gene>
    <name evidence="5" type="ORF">C2S_14654</name>
</gene>
<dbReference type="PANTHER" id="PTHR24320">
    <property type="entry name" value="RETINOL DEHYDROGENASE"/>
    <property type="match status" value="1"/>
</dbReference>
<dbReference type="AlphaFoldDB" id="A0A9Q9RFE1"/>
<dbReference type="PRINTS" id="PR00081">
    <property type="entry name" value="GDHRDH"/>
</dbReference>